<evidence type="ECO:0000313" key="2">
    <source>
        <dbReference type="Proteomes" id="UP000001075"/>
    </source>
</evidence>
<dbReference type="EMBL" id="JH001469">
    <property type="protein sequence ID" value="EGW06848.1"/>
    <property type="molecule type" value="Genomic_DNA"/>
</dbReference>
<sequence>MVTNGISGEHNHHKIFLGSHQLMCMSRPSSNYVCFNQESQWENLGEKCAWSTDLKF</sequence>
<organism evidence="1 2">
    <name type="scientific">Cricetulus griseus</name>
    <name type="common">Chinese hamster</name>
    <name type="synonym">Cricetulus barabensis griseus</name>
    <dbReference type="NCBI Taxonomy" id="10029"/>
    <lineage>
        <taxon>Eukaryota</taxon>
        <taxon>Metazoa</taxon>
        <taxon>Chordata</taxon>
        <taxon>Craniata</taxon>
        <taxon>Vertebrata</taxon>
        <taxon>Euteleostomi</taxon>
        <taxon>Mammalia</taxon>
        <taxon>Eutheria</taxon>
        <taxon>Euarchontoglires</taxon>
        <taxon>Glires</taxon>
        <taxon>Rodentia</taxon>
        <taxon>Myomorpha</taxon>
        <taxon>Muroidea</taxon>
        <taxon>Cricetidae</taxon>
        <taxon>Cricetinae</taxon>
        <taxon>Cricetulus</taxon>
    </lineage>
</organism>
<accession>G3I7Y8</accession>
<dbReference type="AlphaFoldDB" id="G3I7Y8"/>
<proteinExistence type="predicted"/>
<evidence type="ECO:0000313" key="1">
    <source>
        <dbReference type="EMBL" id="EGW06848.1"/>
    </source>
</evidence>
<reference evidence="2" key="1">
    <citation type="journal article" date="2011" name="Nat. Biotechnol.">
        <title>The genomic sequence of the Chinese hamster ovary (CHO)-K1 cell line.</title>
        <authorList>
            <person name="Xu X."/>
            <person name="Nagarajan H."/>
            <person name="Lewis N.E."/>
            <person name="Pan S."/>
            <person name="Cai Z."/>
            <person name="Liu X."/>
            <person name="Chen W."/>
            <person name="Xie M."/>
            <person name="Wang W."/>
            <person name="Hammond S."/>
            <person name="Andersen M.R."/>
            <person name="Neff N."/>
            <person name="Passarelli B."/>
            <person name="Koh W."/>
            <person name="Fan H.C."/>
            <person name="Wang J."/>
            <person name="Gui Y."/>
            <person name="Lee K.H."/>
            <person name="Betenbaugh M.J."/>
            <person name="Quake S.R."/>
            <person name="Famili I."/>
            <person name="Palsson B.O."/>
            <person name="Wang J."/>
        </authorList>
    </citation>
    <scope>NUCLEOTIDE SEQUENCE [LARGE SCALE GENOMIC DNA]</scope>
    <source>
        <strain evidence="2">CHO K1 cell line</strain>
    </source>
</reference>
<name>G3I7Y8_CRIGR</name>
<gene>
    <name evidence="1" type="ORF">I79_019642</name>
</gene>
<protein>
    <submittedName>
        <fullName evidence="1">Uncharacterized protein</fullName>
    </submittedName>
</protein>
<dbReference type="InParanoid" id="G3I7Y8"/>
<dbReference type="Proteomes" id="UP000001075">
    <property type="component" value="Unassembled WGS sequence"/>
</dbReference>